<dbReference type="InterPro" id="IPR037523">
    <property type="entry name" value="VOC_core"/>
</dbReference>
<dbReference type="OrthoDB" id="485032at2"/>
<dbReference type="SUPFAM" id="SSF54593">
    <property type="entry name" value="Glyoxalase/Bleomycin resistance protein/Dihydroxybiphenyl dioxygenase"/>
    <property type="match status" value="1"/>
</dbReference>
<dbReference type="AlphaFoldDB" id="A0A286GJ53"/>
<dbReference type="InterPro" id="IPR004360">
    <property type="entry name" value="Glyas_Fos-R_dOase_dom"/>
</dbReference>
<dbReference type="Proteomes" id="UP000219482">
    <property type="component" value="Unassembled WGS sequence"/>
</dbReference>
<proteinExistence type="predicted"/>
<dbReference type="InterPro" id="IPR029068">
    <property type="entry name" value="Glyas_Bleomycin-R_OHBP_Dase"/>
</dbReference>
<protein>
    <recommendedName>
        <fullName evidence="1">VOC domain-containing protein</fullName>
    </recommendedName>
</protein>
<accession>A0A286GJ53</accession>
<evidence type="ECO:0000259" key="1">
    <source>
        <dbReference type="PROSITE" id="PS51819"/>
    </source>
</evidence>
<sequence>MDMKLELVPIPVADVDRAKAFYADRLGFTLDVDVTPADGVRVVQLTPPGSACSVGFGTGVPAYQGTPGSVRGLHLVVDGIERARDDLIGRGVDVGAVQDVGGGVRYAGFEDPDGNGWTLQEMAWRTGDAF</sequence>
<gene>
    <name evidence="2" type="ORF">SAMN06272739_1066</name>
</gene>
<keyword evidence="3" id="KW-1185">Reference proteome</keyword>
<name>A0A286GJ53_9ACTN</name>
<feature type="domain" description="VOC" evidence="1">
    <location>
        <begin position="4"/>
        <end position="122"/>
    </location>
</feature>
<evidence type="ECO:0000313" key="3">
    <source>
        <dbReference type="Proteomes" id="UP000219482"/>
    </source>
</evidence>
<organism evidence="2 3">
    <name type="scientific">Blastococcus haudaquaticus</name>
    <dbReference type="NCBI Taxonomy" id="1938745"/>
    <lineage>
        <taxon>Bacteria</taxon>
        <taxon>Bacillati</taxon>
        <taxon>Actinomycetota</taxon>
        <taxon>Actinomycetes</taxon>
        <taxon>Geodermatophilales</taxon>
        <taxon>Geodermatophilaceae</taxon>
        <taxon>Blastococcus</taxon>
    </lineage>
</organism>
<dbReference type="PANTHER" id="PTHR36437:SF2">
    <property type="entry name" value="GLYOXALASE_BLEOMYCIN RESISTANCE PROTEIN_DIOXYGENASE"/>
    <property type="match status" value="1"/>
</dbReference>
<dbReference type="PANTHER" id="PTHR36437">
    <property type="entry name" value="GLYOXALASE/BLEOMYCIN RESISTANCE PROTEIN/DIOXYGENASE"/>
    <property type="match status" value="1"/>
</dbReference>
<reference evidence="3" key="1">
    <citation type="submission" date="2017-09" db="EMBL/GenBank/DDBJ databases">
        <authorList>
            <person name="Varghese N."/>
            <person name="Submissions S."/>
        </authorList>
    </citation>
    <scope>NUCLEOTIDE SEQUENCE [LARGE SCALE GENOMIC DNA]</scope>
    <source>
        <strain evidence="3">DSM 44270</strain>
    </source>
</reference>
<dbReference type="Gene3D" id="3.10.180.10">
    <property type="entry name" value="2,3-Dihydroxybiphenyl 1,2-Dioxygenase, domain 1"/>
    <property type="match status" value="1"/>
</dbReference>
<dbReference type="PROSITE" id="PS51819">
    <property type="entry name" value="VOC"/>
    <property type="match status" value="1"/>
</dbReference>
<evidence type="ECO:0000313" key="2">
    <source>
        <dbReference type="EMBL" id="SOD95004.1"/>
    </source>
</evidence>
<dbReference type="Pfam" id="PF00903">
    <property type="entry name" value="Glyoxalase"/>
    <property type="match status" value="1"/>
</dbReference>
<dbReference type="EMBL" id="OCNK01000001">
    <property type="protein sequence ID" value="SOD95004.1"/>
    <property type="molecule type" value="Genomic_DNA"/>
</dbReference>